<gene>
    <name evidence="8" type="ORF">MAR_025504</name>
</gene>
<evidence type="ECO:0000256" key="2">
    <source>
        <dbReference type="ARBA" id="ARBA00022679"/>
    </source>
</evidence>
<dbReference type="EMBL" id="CP111019">
    <property type="protein sequence ID" value="WAR11324.1"/>
    <property type="molecule type" value="Genomic_DNA"/>
</dbReference>
<protein>
    <recommendedName>
        <fullName evidence="5">Protein arginine N-methyltransferase</fullName>
        <ecNumber evidence="5">2.1.1.-</ecNumber>
    </recommendedName>
</protein>
<dbReference type="SUPFAM" id="SSF53335">
    <property type="entry name" value="S-adenosyl-L-methionine-dependent methyltransferases"/>
    <property type="match status" value="2"/>
</dbReference>
<dbReference type="InterPro" id="IPR025799">
    <property type="entry name" value="Arg_MeTrfase"/>
</dbReference>
<dbReference type="PANTHER" id="PTHR11006:SF4">
    <property type="entry name" value="PROTEIN ARGININE N-METHYLTRANSFERASE 7"/>
    <property type="match status" value="1"/>
</dbReference>
<keyword evidence="3 6" id="KW-0949">S-adenosyl-L-methionine</keyword>
<keyword evidence="2 6" id="KW-0808">Transferase</keyword>
<comment type="function">
    <text evidence="5">Arginine methyltransferase that can both catalyze the formation of omega-N monomethylarginine (MMA) and symmetrical dimethylarginine (sDMA).</text>
</comment>
<dbReference type="InterPro" id="IPR055135">
    <property type="entry name" value="PRMT_dom"/>
</dbReference>
<evidence type="ECO:0000256" key="4">
    <source>
        <dbReference type="ARBA" id="ARBA00022737"/>
    </source>
</evidence>
<accession>A0ABY7EQB7</accession>
<dbReference type="PROSITE" id="PS51678">
    <property type="entry name" value="SAM_MT_PRMT"/>
    <property type="match status" value="2"/>
</dbReference>
<keyword evidence="1 6" id="KW-0489">Methyltransferase</keyword>
<sequence length="694" mass="78087">MLRVISYSKKMSTFVSQVNRITGKMEWCFRDDDYDFKQEIARSSYADMLHDTERNQLYYAGLKVAVAKKRAAGEPVRVLDIGTGTGLLSMMAASLGADSVHACEAFTPMADCAKKIIAENGFAAQIKVIPKRSTDLVIGEDLPERANILVTEVFDTELIGEGAIGTYTHALRELLVKDCIVVPSVGNMYIQLVSSKLVRRWNQLDDLDIDGKTTVTSPLAMKRCGGAPALHDLQLDQLPLEKFTRLTPPKRVFRFDFTGVTPLLEDETSIVTMEMEGSGPVDGIFMWWDLEMDPNAEIILSCAPNWAHPTPRNMQWRDHWMQAIYYPYTHLTVARGEMVKVICKHDEYSLWFDVAKDKENCPEDRPICTCGAHITYSRSRLGMLSDPDRRQTFLQIIKKNIKQDSNVLCISNGSLLPLMVAAGQGTGLVYALETHPMCARVMRDFIAHNNLQDRVTLIDKQVEDVTEADITDKVDVVLGEPIFQTAQLPWDNICFWYLARALDPYLAPRAAILPGNMRLYAVPVEYEHLWKIRADVGICEGFNLQQFDNIIQLNSESVDETVEPHPLWEYPCTASGPGAMLLNVDMTRALADAQDVEETVALSLLRSEPCNGVALWAEFDFGDGHVISTGPREPIRTGHKITWDYYTRQGVHLLYNSRRINCLQSGDDNCHITVSVKFVPQKGDISFKFSPSWS</sequence>
<dbReference type="CDD" id="cd02440">
    <property type="entry name" value="AdoMet_MTases"/>
    <property type="match status" value="1"/>
</dbReference>
<dbReference type="InterPro" id="IPR029063">
    <property type="entry name" value="SAM-dependent_MTases_sf"/>
</dbReference>
<evidence type="ECO:0000256" key="1">
    <source>
        <dbReference type="ARBA" id="ARBA00022603"/>
    </source>
</evidence>
<evidence type="ECO:0000256" key="6">
    <source>
        <dbReference type="PROSITE-ProRule" id="PRU01015"/>
    </source>
</evidence>
<dbReference type="Proteomes" id="UP001164746">
    <property type="component" value="Chromosome 8"/>
</dbReference>
<keyword evidence="4" id="KW-0677">Repeat</keyword>
<feature type="domain" description="Protein arginine N-methyltransferase" evidence="7">
    <location>
        <begin position="187"/>
        <end position="354"/>
    </location>
</feature>
<dbReference type="InterPro" id="IPR014644">
    <property type="entry name" value="MeTrfase_PRMT7"/>
</dbReference>
<proteinExistence type="inferred from homology"/>
<evidence type="ECO:0000313" key="8">
    <source>
        <dbReference type="EMBL" id="WAR11324.1"/>
    </source>
</evidence>
<dbReference type="Gene3D" id="3.40.50.150">
    <property type="entry name" value="Vaccinia Virus protein VP39"/>
    <property type="match status" value="2"/>
</dbReference>
<dbReference type="Pfam" id="PF06325">
    <property type="entry name" value="PrmA"/>
    <property type="match status" value="1"/>
</dbReference>
<comment type="similarity">
    <text evidence="5">Belongs to the class I-like SAM-binding methyltransferase superfamily. Protein arginine N-methyltransferase family. PRMT7 subfamily.</text>
</comment>
<dbReference type="PANTHER" id="PTHR11006">
    <property type="entry name" value="PROTEIN ARGININE N-METHYLTRANSFERASE"/>
    <property type="match status" value="1"/>
</dbReference>
<keyword evidence="9" id="KW-1185">Reference proteome</keyword>
<evidence type="ECO:0000259" key="7">
    <source>
        <dbReference type="Pfam" id="PF22528"/>
    </source>
</evidence>
<dbReference type="Pfam" id="PF22528">
    <property type="entry name" value="PRMT_C"/>
    <property type="match status" value="1"/>
</dbReference>
<dbReference type="Gene3D" id="2.70.160.11">
    <property type="entry name" value="Hnrnp arginine n-methyltransferase1"/>
    <property type="match status" value="2"/>
</dbReference>
<dbReference type="PIRSF" id="PIRSF036946">
    <property type="entry name" value="Arg_N-mtase"/>
    <property type="match status" value="1"/>
</dbReference>
<name>A0ABY7EQB7_MYAAR</name>
<dbReference type="EC" id="2.1.1.-" evidence="5"/>
<evidence type="ECO:0000256" key="3">
    <source>
        <dbReference type="ARBA" id="ARBA00022691"/>
    </source>
</evidence>
<evidence type="ECO:0000313" key="9">
    <source>
        <dbReference type="Proteomes" id="UP001164746"/>
    </source>
</evidence>
<reference evidence="8" key="1">
    <citation type="submission" date="2022-11" db="EMBL/GenBank/DDBJ databases">
        <title>Centuries of genome instability and evolution in soft-shell clam transmissible cancer (bioRxiv).</title>
        <authorList>
            <person name="Hart S.F.M."/>
            <person name="Yonemitsu M.A."/>
            <person name="Giersch R.M."/>
            <person name="Beal B.F."/>
            <person name="Arriagada G."/>
            <person name="Davis B.W."/>
            <person name="Ostrander E.A."/>
            <person name="Goff S.P."/>
            <person name="Metzger M.J."/>
        </authorList>
    </citation>
    <scope>NUCLEOTIDE SEQUENCE</scope>
    <source>
        <strain evidence="8">MELC-2E11</strain>
        <tissue evidence="8">Siphon/mantle</tissue>
    </source>
</reference>
<organism evidence="8 9">
    <name type="scientific">Mya arenaria</name>
    <name type="common">Soft-shell clam</name>
    <dbReference type="NCBI Taxonomy" id="6604"/>
    <lineage>
        <taxon>Eukaryota</taxon>
        <taxon>Metazoa</taxon>
        <taxon>Spiralia</taxon>
        <taxon>Lophotrochozoa</taxon>
        <taxon>Mollusca</taxon>
        <taxon>Bivalvia</taxon>
        <taxon>Autobranchia</taxon>
        <taxon>Heteroconchia</taxon>
        <taxon>Euheterodonta</taxon>
        <taxon>Imparidentia</taxon>
        <taxon>Neoheterodontei</taxon>
        <taxon>Myida</taxon>
        <taxon>Myoidea</taxon>
        <taxon>Myidae</taxon>
        <taxon>Mya</taxon>
    </lineage>
</organism>
<evidence type="ECO:0000256" key="5">
    <source>
        <dbReference type="PIRNR" id="PIRNR036946"/>
    </source>
</evidence>